<keyword evidence="1" id="KW-0175">Coiled coil</keyword>
<dbReference type="GO" id="GO:0046983">
    <property type="term" value="F:protein dimerization activity"/>
    <property type="evidence" value="ECO:0007669"/>
    <property type="project" value="InterPro"/>
</dbReference>
<dbReference type="Pfam" id="PF09388">
    <property type="entry name" value="SpoOE-like"/>
    <property type="match status" value="1"/>
</dbReference>
<dbReference type="InterPro" id="IPR036638">
    <property type="entry name" value="HLH_DNA-bd_sf"/>
</dbReference>
<proteinExistence type="predicted"/>
<dbReference type="SUPFAM" id="SSF140500">
    <property type="entry name" value="BAS1536-like"/>
    <property type="match status" value="1"/>
</dbReference>
<evidence type="ECO:0000313" key="2">
    <source>
        <dbReference type="EMBL" id="QKS69823.1"/>
    </source>
</evidence>
<dbReference type="Proteomes" id="UP000318138">
    <property type="component" value="Chromosome"/>
</dbReference>
<dbReference type="InterPro" id="IPR037208">
    <property type="entry name" value="Spo0E-like_sf"/>
</dbReference>
<dbReference type="AlphaFoldDB" id="A0A859F9J5"/>
<evidence type="ECO:0000313" key="3">
    <source>
        <dbReference type="Proteomes" id="UP000318138"/>
    </source>
</evidence>
<gene>
    <name evidence="2" type="ORF">FLK61_23850</name>
</gene>
<dbReference type="RefSeq" id="WP_176007868.1">
    <property type="nucleotide sequence ID" value="NZ_CP041372.2"/>
</dbReference>
<keyword evidence="3" id="KW-1185">Reference proteome</keyword>
<dbReference type="InterPro" id="IPR018540">
    <property type="entry name" value="Spo0E-like"/>
</dbReference>
<organism evidence="2 3">
    <name type="scientific">Paenalkalicoccus suaedae</name>
    <dbReference type="NCBI Taxonomy" id="2592382"/>
    <lineage>
        <taxon>Bacteria</taxon>
        <taxon>Bacillati</taxon>
        <taxon>Bacillota</taxon>
        <taxon>Bacilli</taxon>
        <taxon>Bacillales</taxon>
        <taxon>Bacillaceae</taxon>
        <taxon>Paenalkalicoccus</taxon>
    </lineage>
</organism>
<dbReference type="Gene3D" id="4.10.280.10">
    <property type="entry name" value="Helix-loop-helix DNA-binding domain"/>
    <property type="match status" value="1"/>
</dbReference>
<dbReference type="GO" id="GO:0043937">
    <property type="term" value="P:regulation of sporulation"/>
    <property type="evidence" value="ECO:0007669"/>
    <property type="project" value="InterPro"/>
</dbReference>
<name>A0A859F9J5_9BACI</name>
<dbReference type="KEGG" id="psua:FLK61_23850"/>
<feature type="coiled-coil region" evidence="1">
    <location>
        <begin position="8"/>
        <end position="49"/>
    </location>
</feature>
<dbReference type="EMBL" id="CP041372">
    <property type="protein sequence ID" value="QKS69823.1"/>
    <property type="molecule type" value="Genomic_DNA"/>
</dbReference>
<protein>
    <submittedName>
        <fullName evidence="2">Aspartyl-phosphate phosphatase Spo0E family protein</fullName>
    </submittedName>
</protein>
<sequence>MIKCSLSQEELLSEIEKVRSQMNHLSRELQRTSAEMLELSTKLDKLLNAYQFNHMVQK</sequence>
<reference evidence="3" key="1">
    <citation type="submission" date="2019-07" db="EMBL/GenBank/DDBJ databases">
        <title>Bacillus alkalisoli sp. nov. isolated from saline soil.</title>
        <authorList>
            <person name="Sun J.-Q."/>
            <person name="Xu L."/>
        </authorList>
    </citation>
    <scope>NUCLEOTIDE SEQUENCE [LARGE SCALE GENOMIC DNA]</scope>
    <source>
        <strain evidence="3">M4U3P1</strain>
    </source>
</reference>
<evidence type="ECO:0000256" key="1">
    <source>
        <dbReference type="SAM" id="Coils"/>
    </source>
</evidence>
<accession>A0A859F9J5</accession>